<feature type="region of interest" description="Disordered" evidence="1">
    <location>
        <begin position="102"/>
        <end position="147"/>
    </location>
</feature>
<gene>
    <name evidence="2" type="ORF">HUV48_07400</name>
</gene>
<evidence type="ECO:0000313" key="2">
    <source>
        <dbReference type="EMBL" id="NVD44846.1"/>
    </source>
</evidence>
<reference evidence="2 3" key="1">
    <citation type="submission" date="2020-06" db="EMBL/GenBank/DDBJ databases">
        <title>Altererythrobacter sp. HHU K3-1.</title>
        <authorList>
            <person name="Zhang D."/>
            <person name="Xue H."/>
        </authorList>
    </citation>
    <scope>NUCLEOTIDE SEQUENCE [LARGE SCALE GENOMIC DNA]</scope>
    <source>
        <strain evidence="2 3">HHU K3-1</strain>
    </source>
</reference>
<keyword evidence="3" id="KW-1185">Reference proteome</keyword>
<evidence type="ECO:0000256" key="1">
    <source>
        <dbReference type="SAM" id="MobiDB-lite"/>
    </source>
</evidence>
<dbReference type="AlphaFoldDB" id="A0A850H2E1"/>
<dbReference type="RefSeq" id="WP_176267141.1">
    <property type="nucleotide sequence ID" value="NZ_JABWGV010000002.1"/>
</dbReference>
<name>A0A850H2E1_9SPHN</name>
<protein>
    <submittedName>
        <fullName evidence="2">Uncharacterized protein</fullName>
    </submittedName>
</protein>
<comment type="caution">
    <text evidence="2">The sequence shown here is derived from an EMBL/GenBank/DDBJ whole genome shotgun (WGS) entry which is preliminary data.</text>
</comment>
<dbReference type="EMBL" id="JABWGV010000002">
    <property type="protein sequence ID" value="NVD44846.1"/>
    <property type="molecule type" value="Genomic_DNA"/>
</dbReference>
<sequence length="164" mass="18187">MADFTDLIDDDLEDGFDAPVYKPEKHRKRMVSLIKKVREQHGKGQTRGKLMWRVGNNDAISFSPVLSGSPVMIAGKTTNYVPAERFGDFLDKLEKAVTEGKLDDEIQDAVEGDATPQSNAKRARGTTGASKDPNHPKFTDPNWSTYSSGERIKRGLAYKAEQEG</sequence>
<evidence type="ECO:0000313" key="3">
    <source>
        <dbReference type="Proteomes" id="UP000561438"/>
    </source>
</evidence>
<proteinExistence type="predicted"/>
<organism evidence="2 3">
    <name type="scientific">Qipengyuania atrilutea</name>
    <dbReference type="NCBI Taxonomy" id="2744473"/>
    <lineage>
        <taxon>Bacteria</taxon>
        <taxon>Pseudomonadati</taxon>
        <taxon>Pseudomonadota</taxon>
        <taxon>Alphaproteobacteria</taxon>
        <taxon>Sphingomonadales</taxon>
        <taxon>Erythrobacteraceae</taxon>
        <taxon>Qipengyuania</taxon>
    </lineage>
</organism>
<accession>A0A850H2E1</accession>
<dbReference type="Proteomes" id="UP000561438">
    <property type="component" value="Unassembled WGS sequence"/>
</dbReference>